<name>W8T6D6_PEPAC</name>
<sequence length="215" mass="24725">MSLITSPLSIYMCNPLYLAQSDRLDVRIWFIGCFGFFFNFKDILLFYAQSGAECIVPQPYKTAGTCNISNDYSSAYKLCSIGVLRFQPNGFQGRTKICGLFMQYVLCIMWASSGSRFFQYVHVFVLQTVCRFRVRANFWEVEGLYGRSCEEYCSETLRSDMIVFIRECQSMGYCPSRREIGAKVGRAPSVVNKHLHRMANDGVLKLKGVRRIEFL</sequence>
<dbReference type="PATRIC" id="fig|1286171.3.peg.1979"/>
<accession>W8T6D6</accession>
<dbReference type="InterPro" id="IPR006199">
    <property type="entry name" value="LexA_DNA-bd_dom"/>
</dbReference>
<evidence type="ECO:0000313" key="2">
    <source>
        <dbReference type="EMBL" id="AHM57314.1"/>
    </source>
</evidence>
<reference evidence="2 3" key="1">
    <citation type="journal article" date="2014" name="Genome Announc.">
        <title>Complete Genome Sequence of Amino Acid-Utilizing Eubacterium acidaminophilum al-2 (DSM 3953).</title>
        <authorList>
            <person name="Poehlein A."/>
            <person name="Andreesen J.R."/>
            <person name="Daniel R."/>
        </authorList>
    </citation>
    <scope>NUCLEOTIDE SEQUENCE [LARGE SCALE GENOMIC DNA]</scope>
    <source>
        <strain evidence="2 3">DSM 3953</strain>
    </source>
</reference>
<gene>
    <name evidence="2" type="ORF">EAL2_c20330</name>
</gene>
<dbReference type="EMBL" id="CP007452">
    <property type="protein sequence ID" value="AHM57314.1"/>
    <property type="molecule type" value="Genomic_DNA"/>
</dbReference>
<keyword evidence="3" id="KW-1185">Reference proteome</keyword>
<dbReference type="STRING" id="1286171.EAL2_c20330"/>
<dbReference type="Pfam" id="PF01726">
    <property type="entry name" value="LexA_DNA_bind"/>
    <property type="match status" value="1"/>
</dbReference>
<evidence type="ECO:0000313" key="3">
    <source>
        <dbReference type="Proteomes" id="UP000019591"/>
    </source>
</evidence>
<evidence type="ECO:0000259" key="1">
    <source>
        <dbReference type="Pfam" id="PF01726"/>
    </source>
</evidence>
<dbReference type="AlphaFoldDB" id="W8T6D6"/>
<dbReference type="KEGG" id="eac:EAL2_c20330"/>
<proteinExistence type="predicted"/>
<dbReference type="Proteomes" id="UP000019591">
    <property type="component" value="Chromosome"/>
</dbReference>
<dbReference type="eggNOG" id="ENOG502ZTR3">
    <property type="taxonomic scope" value="Bacteria"/>
</dbReference>
<dbReference type="HOGENOM" id="CLU_1281585_0_0_9"/>
<dbReference type="Gene3D" id="1.10.10.10">
    <property type="entry name" value="Winged helix-like DNA-binding domain superfamily/Winged helix DNA-binding domain"/>
    <property type="match status" value="1"/>
</dbReference>
<organism evidence="2 3">
    <name type="scientific">Peptoclostridium acidaminophilum DSM 3953</name>
    <dbReference type="NCBI Taxonomy" id="1286171"/>
    <lineage>
        <taxon>Bacteria</taxon>
        <taxon>Bacillati</taxon>
        <taxon>Bacillota</taxon>
        <taxon>Clostridia</taxon>
        <taxon>Peptostreptococcales</taxon>
        <taxon>Peptoclostridiaceae</taxon>
        <taxon>Peptoclostridium</taxon>
    </lineage>
</organism>
<dbReference type="GO" id="GO:0006508">
    <property type="term" value="P:proteolysis"/>
    <property type="evidence" value="ECO:0007669"/>
    <property type="project" value="InterPro"/>
</dbReference>
<protein>
    <recommendedName>
        <fullName evidence="1">LexA repressor DNA-binding domain-containing protein</fullName>
    </recommendedName>
</protein>
<feature type="domain" description="LexA repressor DNA-binding" evidence="1">
    <location>
        <begin position="162"/>
        <end position="206"/>
    </location>
</feature>
<dbReference type="GO" id="GO:0004252">
    <property type="term" value="F:serine-type endopeptidase activity"/>
    <property type="evidence" value="ECO:0007669"/>
    <property type="project" value="InterPro"/>
</dbReference>
<dbReference type="InterPro" id="IPR036388">
    <property type="entry name" value="WH-like_DNA-bd_sf"/>
</dbReference>